<dbReference type="SUPFAM" id="SSF57863">
    <property type="entry name" value="ArfGap/RecO-like zinc finger"/>
    <property type="match status" value="1"/>
</dbReference>
<gene>
    <name evidence="12" type="ORF">NSK_008461</name>
</gene>
<comment type="subcellular location">
    <subcellularLocation>
        <location evidence="3">Cytoplasm</location>
    </subcellularLocation>
    <subcellularLocation>
        <location evidence="2">Nucleus</location>
    </subcellularLocation>
</comment>
<keyword evidence="7" id="KW-0479">Metal-binding</keyword>
<dbReference type="SUPFAM" id="SSF56235">
    <property type="entry name" value="N-terminal nucleophile aminohydrolases (Ntn hydrolases)"/>
    <property type="match status" value="1"/>
</dbReference>
<dbReference type="InterPro" id="IPR043153">
    <property type="entry name" value="DENN_C"/>
</dbReference>
<dbReference type="OrthoDB" id="431557at2759"/>
<dbReference type="InterPro" id="IPR001164">
    <property type="entry name" value="ArfGAP_dom"/>
</dbReference>
<evidence type="ECO:0000256" key="4">
    <source>
        <dbReference type="ARBA" id="ARBA00022490"/>
    </source>
</evidence>
<feature type="domain" description="Arf-GAP" evidence="10">
    <location>
        <begin position="276"/>
        <end position="394"/>
    </location>
</feature>
<dbReference type="PROSITE" id="PS50096">
    <property type="entry name" value="IQ"/>
    <property type="match status" value="3"/>
</dbReference>
<feature type="compositionally biased region" description="Basic and acidic residues" evidence="9">
    <location>
        <begin position="1140"/>
        <end position="1152"/>
    </location>
</feature>
<dbReference type="PANTHER" id="PTHR12296:SF21">
    <property type="entry name" value="DENN DOMAIN-CONTAINING PROTEIN 3"/>
    <property type="match status" value="1"/>
</dbReference>
<dbReference type="InterPro" id="IPR037278">
    <property type="entry name" value="ARFGAP/RecO"/>
</dbReference>
<dbReference type="InterPro" id="IPR029055">
    <property type="entry name" value="Ntn_hydrolases_N"/>
</dbReference>
<dbReference type="PRINTS" id="PR00405">
    <property type="entry name" value="REVINTRACTNG"/>
</dbReference>
<dbReference type="GO" id="GO:0032483">
    <property type="term" value="P:regulation of Rab protein signal transduction"/>
    <property type="evidence" value="ECO:0007669"/>
    <property type="project" value="TreeGrafter"/>
</dbReference>
<comment type="similarity">
    <text evidence="8">Belongs to the peptidase T1A family.</text>
</comment>
<evidence type="ECO:0000313" key="13">
    <source>
        <dbReference type="Proteomes" id="UP000355283"/>
    </source>
</evidence>
<dbReference type="GO" id="GO:0005096">
    <property type="term" value="F:GTPase activator activity"/>
    <property type="evidence" value="ECO:0007669"/>
    <property type="project" value="InterPro"/>
</dbReference>
<dbReference type="CDD" id="cd08204">
    <property type="entry name" value="ArfGap"/>
    <property type="match status" value="1"/>
</dbReference>
<dbReference type="PANTHER" id="PTHR12296">
    <property type="entry name" value="DENN DOMAIN-CONTAINING PROTEIN 4"/>
    <property type="match status" value="1"/>
</dbReference>
<proteinExistence type="inferred from homology"/>
<dbReference type="SMART" id="SM00105">
    <property type="entry name" value="ArfGap"/>
    <property type="match status" value="1"/>
</dbReference>
<feature type="region of interest" description="Disordered" evidence="9">
    <location>
        <begin position="1215"/>
        <end position="1258"/>
    </location>
</feature>
<dbReference type="PROSITE" id="PS50115">
    <property type="entry name" value="ARFGAP"/>
    <property type="match status" value="1"/>
</dbReference>
<evidence type="ECO:0000256" key="2">
    <source>
        <dbReference type="ARBA" id="ARBA00004123"/>
    </source>
</evidence>
<dbReference type="EMBL" id="SDOX01000177">
    <property type="protein sequence ID" value="TFJ80195.1"/>
    <property type="molecule type" value="Genomic_DNA"/>
</dbReference>
<feature type="compositionally biased region" description="Low complexity" evidence="9">
    <location>
        <begin position="526"/>
        <end position="536"/>
    </location>
</feature>
<dbReference type="InterPro" id="IPR051696">
    <property type="entry name" value="DENN_Domain_GEFs"/>
</dbReference>
<keyword evidence="7" id="KW-0862">Zinc</keyword>
<dbReference type="Gene3D" id="1.20.5.190">
    <property type="match status" value="1"/>
</dbReference>
<dbReference type="InterPro" id="IPR038508">
    <property type="entry name" value="ArfGAP_dom_sf"/>
</dbReference>
<organism evidence="12 13">
    <name type="scientific">Nannochloropsis salina CCMP1776</name>
    <dbReference type="NCBI Taxonomy" id="1027361"/>
    <lineage>
        <taxon>Eukaryota</taxon>
        <taxon>Sar</taxon>
        <taxon>Stramenopiles</taxon>
        <taxon>Ochrophyta</taxon>
        <taxon>Eustigmatophyceae</taxon>
        <taxon>Eustigmatales</taxon>
        <taxon>Monodopsidaceae</taxon>
        <taxon>Microchloropsis</taxon>
        <taxon>Microchloropsis salina</taxon>
    </lineage>
</organism>
<name>A0A4D9CRI6_9STRA</name>
<keyword evidence="7" id="KW-0863">Zinc-finger</keyword>
<dbReference type="Gene3D" id="3.60.20.10">
    <property type="entry name" value="Glutamine Phosphoribosylpyrophosphate, subunit 1, domain 1"/>
    <property type="match status" value="1"/>
</dbReference>
<dbReference type="InterPro" id="IPR000048">
    <property type="entry name" value="IQ_motif_EF-hand-BS"/>
</dbReference>
<dbReference type="GO" id="GO:0031410">
    <property type="term" value="C:cytoplasmic vesicle"/>
    <property type="evidence" value="ECO:0007669"/>
    <property type="project" value="TreeGrafter"/>
</dbReference>
<dbReference type="CDD" id="cd03751">
    <property type="entry name" value="proteasome_alpha_type_3"/>
    <property type="match status" value="1"/>
</dbReference>
<dbReference type="SMART" id="SM00948">
    <property type="entry name" value="Proteasome_A_N"/>
    <property type="match status" value="1"/>
</dbReference>
<dbReference type="GO" id="GO:0006511">
    <property type="term" value="P:ubiquitin-dependent protein catabolic process"/>
    <property type="evidence" value="ECO:0007669"/>
    <property type="project" value="InterPro"/>
</dbReference>
<comment type="caution">
    <text evidence="12">The sequence shown here is derived from an EMBL/GenBank/DDBJ whole genome shotgun (WGS) entry which is preliminary data.</text>
</comment>
<evidence type="ECO:0000256" key="1">
    <source>
        <dbReference type="ARBA" id="ARBA00002000"/>
    </source>
</evidence>
<dbReference type="Gene3D" id="3.40.50.11500">
    <property type="match status" value="1"/>
</dbReference>
<feature type="region of interest" description="Disordered" evidence="9">
    <location>
        <begin position="526"/>
        <end position="545"/>
    </location>
</feature>
<evidence type="ECO:0000259" key="10">
    <source>
        <dbReference type="PROSITE" id="PS50115"/>
    </source>
</evidence>
<protein>
    <recommendedName>
        <fullName evidence="14">UDENN domain-containing protein</fullName>
    </recommendedName>
</protein>
<feature type="region of interest" description="Disordered" evidence="9">
    <location>
        <begin position="1135"/>
        <end position="1184"/>
    </location>
</feature>
<dbReference type="SMART" id="SM00800">
    <property type="entry name" value="uDENN"/>
    <property type="match status" value="1"/>
</dbReference>
<accession>A0A4D9CRI6</accession>
<dbReference type="GO" id="GO:0008270">
    <property type="term" value="F:zinc ion binding"/>
    <property type="evidence" value="ECO:0007669"/>
    <property type="project" value="UniProtKB-KW"/>
</dbReference>
<dbReference type="InterPro" id="IPR037516">
    <property type="entry name" value="Tripartite_DENN"/>
</dbReference>
<evidence type="ECO:0000256" key="9">
    <source>
        <dbReference type="SAM" id="MobiDB-lite"/>
    </source>
</evidence>
<feature type="domain" description="UDENN" evidence="11">
    <location>
        <begin position="539"/>
        <end position="1005"/>
    </location>
</feature>
<dbReference type="Pfam" id="PF00227">
    <property type="entry name" value="Proteasome"/>
    <property type="match status" value="1"/>
</dbReference>
<dbReference type="InterPro" id="IPR000426">
    <property type="entry name" value="Proteasome_asu_N"/>
</dbReference>
<dbReference type="Pfam" id="PF01412">
    <property type="entry name" value="ArfGap"/>
    <property type="match status" value="1"/>
</dbReference>
<keyword evidence="6" id="KW-0539">Nucleus</keyword>
<dbReference type="Pfam" id="PF02141">
    <property type="entry name" value="DENN"/>
    <property type="match status" value="1"/>
</dbReference>
<dbReference type="FunFam" id="3.60.20.10:FF:000007">
    <property type="entry name" value="Proteasome subunit alpha type"/>
    <property type="match status" value="1"/>
</dbReference>
<comment type="function">
    <text evidence="1">The proteasome is a multicatalytic proteinase complex which is characterized by its ability to cleave peptides with Arg, Phe, Tyr, Leu, and Glu adjacent to the leaving group at neutral or slightly basic pH. The proteasome has an ATP-dependent proteolytic activity.</text>
</comment>
<reference evidence="12 13" key="1">
    <citation type="submission" date="2019-01" db="EMBL/GenBank/DDBJ databases">
        <title>Nuclear Genome Assembly of the Microalgal Biofuel strain Nannochloropsis salina CCMP1776.</title>
        <authorList>
            <person name="Hovde B."/>
        </authorList>
    </citation>
    <scope>NUCLEOTIDE SEQUENCE [LARGE SCALE GENOMIC DNA]</scope>
    <source>
        <strain evidence="12 13">CCMP1776</strain>
    </source>
</reference>
<feature type="non-terminal residue" evidence="12">
    <location>
        <position position="1361"/>
    </location>
</feature>
<evidence type="ECO:0000256" key="3">
    <source>
        <dbReference type="ARBA" id="ARBA00004496"/>
    </source>
</evidence>
<keyword evidence="13" id="KW-1185">Reference proteome</keyword>
<dbReference type="PROSITE" id="PS00388">
    <property type="entry name" value="PROTEASOME_ALPHA_1"/>
    <property type="match status" value="1"/>
</dbReference>
<dbReference type="SMART" id="SM00015">
    <property type="entry name" value="IQ"/>
    <property type="match status" value="4"/>
</dbReference>
<dbReference type="PROSITE" id="PS50211">
    <property type="entry name" value="DENN"/>
    <property type="match status" value="1"/>
</dbReference>
<feature type="region of interest" description="Disordered" evidence="9">
    <location>
        <begin position="465"/>
        <end position="520"/>
    </location>
</feature>
<dbReference type="Proteomes" id="UP000355283">
    <property type="component" value="Unassembled WGS sequence"/>
</dbReference>
<feature type="compositionally biased region" description="Low complexity" evidence="9">
    <location>
        <begin position="498"/>
        <end position="520"/>
    </location>
</feature>
<evidence type="ECO:0000313" key="12">
    <source>
        <dbReference type="EMBL" id="TFJ80195.1"/>
    </source>
</evidence>
<evidence type="ECO:0000256" key="8">
    <source>
        <dbReference type="PROSITE-ProRule" id="PRU00808"/>
    </source>
</evidence>
<feature type="compositionally biased region" description="Low complexity" evidence="9">
    <location>
        <begin position="1230"/>
        <end position="1243"/>
    </location>
</feature>
<dbReference type="GO" id="GO:0019773">
    <property type="term" value="C:proteasome core complex, alpha-subunit complex"/>
    <property type="evidence" value="ECO:0007669"/>
    <property type="project" value="UniProtKB-UniRule"/>
</dbReference>
<dbReference type="Gene3D" id="3.30.450.200">
    <property type="match status" value="1"/>
</dbReference>
<keyword evidence="5 8" id="KW-0647">Proteasome</keyword>
<dbReference type="SMART" id="SM00799">
    <property type="entry name" value="DENN"/>
    <property type="match status" value="1"/>
</dbReference>
<evidence type="ECO:0000256" key="5">
    <source>
        <dbReference type="ARBA" id="ARBA00022942"/>
    </source>
</evidence>
<dbReference type="Pfam" id="PF10584">
    <property type="entry name" value="Proteasome_A_N"/>
    <property type="match status" value="1"/>
</dbReference>
<dbReference type="Gene3D" id="1.10.220.150">
    <property type="entry name" value="Arf GTPase activating protein"/>
    <property type="match status" value="1"/>
</dbReference>
<evidence type="ECO:0000259" key="11">
    <source>
        <dbReference type="PROSITE" id="PS50211"/>
    </source>
</evidence>
<dbReference type="InterPro" id="IPR023332">
    <property type="entry name" value="Proteasome_alpha-type"/>
</dbReference>
<dbReference type="PROSITE" id="PS51475">
    <property type="entry name" value="PROTEASOME_ALPHA_2"/>
    <property type="match status" value="1"/>
</dbReference>
<keyword evidence="4" id="KW-0963">Cytoplasm</keyword>
<evidence type="ECO:0000256" key="6">
    <source>
        <dbReference type="ARBA" id="ARBA00023242"/>
    </source>
</evidence>
<dbReference type="InterPro" id="IPR001353">
    <property type="entry name" value="Proteasome_sua/b"/>
</dbReference>
<dbReference type="InterPro" id="IPR005113">
    <property type="entry name" value="uDENN_dom"/>
</dbReference>
<feature type="compositionally biased region" description="Low complexity" evidence="9">
    <location>
        <begin position="465"/>
        <end position="490"/>
    </location>
</feature>
<dbReference type="Pfam" id="PF03456">
    <property type="entry name" value="uDENN"/>
    <property type="match status" value="1"/>
</dbReference>
<evidence type="ECO:0008006" key="14">
    <source>
        <dbReference type="Google" id="ProtNLM"/>
    </source>
</evidence>
<evidence type="ECO:0000256" key="7">
    <source>
        <dbReference type="PROSITE-ProRule" id="PRU00288"/>
    </source>
</evidence>
<dbReference type="InterPro" id="IPR001194">
    <property type="entry name" value="cDENN_dom"/>
</dbReference>
<sequence length="1361" mass="150937">MSSTGAGYDVSPTTFSPDGRLFQVEYAGKAVENSGTAIGLKCKDGVILAVENLMLSKLLVSNSNRRTYNVGSHISIAVAGLVSDGRQVVNRAREEAENYKDNYGSDMPPTILADRIAQFVHYFTLNYSLRPFGASVLIAGHDAFTDSIELHVIEPSGVAYKFFGAAVGKGRQGAKTEIEKLKLTETTCDDAVKEMAKILHKLHDESKDKPFELEMAWVTAANGYKAQRVPRDIVAAAEKWAKEAIEAEDMDESDEEEGGAYTDRETSFWERWQPSCADCDAPLNDSTNVWASITHGVFVCVTCVSVHRRVGTHISRVRSVNLDVWTEEETACMRELSGNGGNVYVNSIYERYLPRGCVKPSPDAAFEEREMWIRAKYEHKAFTIPLFATEEREWAAARKGGSSKRFHLGGGILGKSAAQAKLPMRLVDLLVVVGMDEEEAMLTHVPSSSSASSSQPVFSFTSSFAASPSPQKSRSLSKLPSLPPSLASPSTGIPPNDSQASLASLSSPSSTTRSLAALPSFQPSSPCSSLPLTSPTSFPPSLPPSLAPDETHLVCKVLDAYPSASHYAQEDGREAVKVPDHVAQFVYPDGFSLRAEEAPPSFFSFVLTDMDGTRTYGCVLHLCEEVATLPHPAKTQAALGRAFQEAGLPLPSWVESGKFFVPKALVILSHYPFFNTFREVLLELYRISISSAPLPIERYIANFFCEVPLPPQGQIEVKFALPDRTLTISRPPRNRLPMAAFSFRPLFTCLSLDNILTIFGCLLMETRVCLCSQHHALLTPIAETLLSLLFPLVWQGAYIPVMPLAMVDILEAPFFDESIVAKLNRSKTQLKKGDTAFLDDVRDMITESFNPPPLATGRGLPDSGVVYTYPAFPSLNPLLFGNIRKPRRLFKMPEQQRTAGSSTFLSLSQLPPSSKLTVVGGRARGQVPRTTQGLRLLQALARGHAVRCAQRRQCRAASLLATHWRSRKRAQELRAIFLKSQQALVLLQRALRRVLARRRLQKRQEASRQLHHWLRMAVTRRRYQRLLRILRGTQAHWRGWRTRRSYRVVRELVVSLQAAVRGWLQRLRARREREKRLAEMRRHLFFLWRLANTPLGHRARFWRAFEGPGFLPLAVHKDEILRLWEGLGLLGRFGSNEGGDGVRSEGDGEDRAQVGTPGQGKKRPLPGASPRLPPPLPPALRSSLTFPQQEEESSFFSRLRELDAVLQAEEEAHTLRSLSAASTKRPPSFPLSSSSPSPSTLSPRPSPSSPSSSHRRSFRPLSLRPVSFTASLAPALLPALLRSLPPSLLRQNLAAAGHVQEERRKIYHALKARQQDKEAGGEGGGEENFFCLFGLEEGKKRKRLLAQWLWEEGRQADASAK</sequence>
<dbReference type="GO" id="GO:0005634">
    <property type="term" value="C:nucleus"/>
    <property type="evidence" value="ECO:0007669"/>
    <property type="project" value="UniProtKB-SubCell"/>
</dbReference>